<evidence type="ECO:0000256" key="5">
    <source>
        <dbReference type="ARBA" id="ARBA00022964"/>
    </source>
</evidence>
<keyword evidence="3" id="KW-0479">Metal-binding</keyword>
<evidence type="ECO:0000313" key="11">
    <source>
        <dbReference type="EMBL" id="CAH1396988.1"/>
    </source>
</evidence>
<evidence type="ECO:0000259" key="10">
    <source>
        <dbReference type="PROSITE" id="PS51471"/>
    </source>
</evidence>
<dbReference type="PANTHER" id="PTHR12117:SF0">
    <property type="entry name" value="PROLYL 3-HYDROXYLASE OGFOD1"/>
    <property type="match status" value="1"/>
</dbReference>
<dbReference type="EMBL" id="OV725079">
    <property type="protein sequence ID" value="CAH1396988.1"/>
    <property type="molecule type" value="Genomic_DNA"/>
</dbReference>
<dbReference type="InterPro" id="IPR006620">
    <property type="entry name" value="Pro_4_hyd_alph"/>
</dbReference>
<dbReference type="GO" id="GO:0031543">
    <property type="term" value="F:peptidyl-proline dioxygenase activity"/>
    <property type="evidence" value="ECO:0007669"/>
    <property type="project" value="TreeGrafter"/>
</dbReference>
<evidence type="ECO:0000256" key="4">
    <source>
        <dbReference type="ARBA" id="ARBA00022896"/>
    </source>
</evidence>
<dbReference type="Pfam" id="PF13661">
    <property type="entry name" value="2OG-FeII_Oxy_4"/>
    <property type="match status" value="1"/>
</dbReference>
<dbReference type="PROSITE" id="PS51471">
    <property type="entry name" value="FE2OG_OXY"/>
    <property type="match status" value="1"/>
</dbReference>
<keyword evidence="5" id="KW-0223">Dioxygenase</keyword>
<gene>
    <name evidence="11" type="ORF">NEZAVI_LOCUS6934</name>
</gene>
<dbReference type="InterPro" id="IPR039558">
    <property type="entry name" value="TPA1/OFD1_N"/>
</dbReference>
<evidence type="ECO:0000256" key="3">
    <source>
        <dbReference type="ARBA" id="ARBA00022723"/>
    </source>
</evidence>
<dbReference type="InterPro" id="IPR005123">
    <property type="entry name" value="Oxoglu/Fe-dep_dioxygenase_dom"/>
</dbReference>
<name>A0A9P0H7K0_NEZVI</name>
<sequence>MNQLMNNELRINIDIIRKHYLENIPHDSRFFSLIVSPFKVIKFKNVLGSVAYQNELKDALENLDYSRKDNDLYSIWQTNDLNNCSSDIVKKFIEILAKEITPFLSNIFNVELNDRISITASLYKNGDHLLCHDDKCEDRCIAFVYYLTEAHGCGGSFDMFDHDESYQPTEIKHSLLPEVGSLVCFEVGNLTYHQVSEITSESFNRLSINGWFHSSRQPSVVNYVEPLPRLRKQISLEGLVLLDKYINLLYCTPSTLIEMREQFEEESFILLKRMFVEQFFNLCCQEIKKKTISWKRKGPANRRNYEVANLKYLPNSLRTLIRFLMSSLFTAYLRNLTGLSLKPCTGGNSGSEFSLELIRWTPGCYTMATDNDAFFKKSGLDFYLYFGTKAALTNPENTSGYVTYLATDDDDSFDKELEMQHIYRRNKFEAYPKSFKH</sequence>
<dbReference type="GO" id="GO:0031418">
    <property type="term" value="F:L-ascorbic acid binding"/>
    <property type="evidence" value="ECO:0007669"/>
    <property type="project" value="UniProtKB-KW"/>
</dbReference>
<dbReference type="SMART" id="SM00702">
    <property type="entry name" value="P4Hc"/>
    <property type="match status" value="1"/>
</dbReference>
<dbReference type="Proteomes" id="UP001152798">
    <property type="component" value="Chromosome 3"/>
</dbReference>
<accession>A0A9P0H7K0</accession>
<evidence type="ECO:0000256" key="1">
    <source>
        <dbReference type="ARBA" id="ARBA00001961"/>
    </source>
</evidence>
<evidence type="ECO:0000256" key="8">
    <source>
        <dbReference type="ARBA" id="ARBA00029938"/>
    </source>
</evidence>
<dbReference type="Gene3D" id="2.60.120.620">
    <property type="entry name" value="q2cbj1_9rhob like domain"/>
    <property type="match status" value="2"/>
</dbReference>
<feature type="domain" description="Fe2OG dioxygenase" evidence="10">
    <location>
        <begin position="114"/>
        <end position="214"/>
    </location>
</feature>
<dbReference type="PANTHER" id="PTHR12117">
    <property type="entry name" value="HISTONE ACETYLTRANSFERASE COMPLEX"/>
    <property type="match status" value="1"/>
</dbReference>
<dbReference type="OrthoDB" id="430522at2759"/>
<evidence type="ECO:0000313" key="12">
    <source>
        <dbReference type="Proteomes" id="UP001152798"/>
    </source>
</evidence>
<evidence type="ECO:0000256" key="9">
    <source>
        <dbReference type="ARBA" id="ARBA00047444"/>
    </source>
</evidence>
<keyword evidence="12" id="KW-1185">Reference proteome</keyword>
<organism evidence="11 12">
    <name type="scientific">Nezara viridula</name>
    <name type="common">Southern green stink bug</name>
    <name type="synonym">Cimex viridulus</name>
    <dbReference type="NCBI Taxonomy" id="85310"/>
    <lineage>
        <taxon>Eukaryota</taxon>
        <taxon>Metazoa</taxon>
        <taxon>Ecdysozoa</taxon>
        <taxon>Arthropoda</taxon>
        <taxon>Hexapoda</taxon>
        <taxon>Insecta</taxon>
        <taxon>Pterygota</taxon>
        <taxon>Neoptera</taxon>
        <taxon>Paraneoptera</taxon>
        <taxon>Hemiptera</taxon>
        <taxon>Heteroptera</taxon>
        <taxon>Panheteroptera</taxon>
        <taxon>Pentatomomorpha</taxon>
        <taxon>Pentatomoidea</taxon>
        <taxon>Pentatomidae</taxon>
        <taxon>Pentatominae</taxon>
        <taxon>Nezara</taxon>
    </lineage>
</organism>
<comment type="similarity">
    <text evidence="2">Belongs to the TPA1 family.</text>
</comment>
<proteinExistence type="inferred from homology"/>
<dbReference type="InterPro" id="IPR019601">
    <property type="entry name" value="Oxoglutarate/Fe-dep_Oase_C"/>
</dbReference>
<dbReference type="GO" id="GO:0005737">
    <property type="term" value="C:cytoplasm"/>
    <property type="evidence" value="ECO:0007669"/>
    <property type="project" value="TreeGrafter"/>
</dbReference>
<comment type="catalytic activity">
    <reaction evidence="9">
        <text>[ribosomal protein uS12]-L-proline + 2-oxoglutarate + O2 = [ribosomal protein uS12]-(3S)-3-hydroxy-L-proline + succinate + CO2</text>
        <dbReference type="Rhea" id="RHEA:54156"/>
        <dbReference type="Rhea" id="RHEA-COMP:13816"/>
        <dbReference type="Rhea" id="RHEA-COMP:13818"/>
        <dbReference type="ChEBI" id="CHEBI:15379"/>
        <dbReference type="ChEBI" id="CHEBI:16526"/>
        <dbReference type="ChEBI" id="CHEBI:16810"/>
        <dbReference type="ChEBI" id="CHEBI:30031"/>
        <dbReference type="ChEBI" id="CHEBI:50342"/>
        <dbReference type="ChEBI" id="CHEBI:85428"/>
    </reaction>
</comment>
<dbReference type="Pfam" id="PF10637">
    <property type="entry name" value="Ofd1_CTDD"/>
    <property type="match status" value="1"/>
</dbReference>
<keyword evidence="4" id="KW-0847">Vitamin C</keyword>
<evidence type="ECO:0000256" key="6">
    <source>
        <dbReference type="ARBA" id="ARBA00023002"/>
    </source>
</evidence>
<dbReference type="InterPro" id="IPR051842">
    <property type="entry name" value="uS12_prolyl_hydroxylase"/>
</dbReference>
<evidence type="ECO:0000256" key="7">
    <source>
        <dbReference type="ARBA" id="ARBA00023004"/>
    </source>
</evidence>
<reference evidence="11" key="1">
    <citation type="submission" date="2022-01" db="EMBL/GenBank/DDBJ databases">
        <authorList>
            <person name="King R."/>
        </authorList>
    </citation>
    <scope>NUCLEOTIDE SEQUENCE</scope>
</reference>
<keyword evidence="7" id="KW-0408">Iron</keyword>
<evidence type="ECO:0000256" key="2">
    <source>
        <dbReference type="ARBA" id="ARBA00007443"/>
    </source>
</evidence>
<dbReference type="AlphaFoldDB" id="A0A9P0H7K0"/>
<dbReference type="GO" id="GO:0006449">
    <property type="term" value="P:regulation of translational termination"/>
    <property type="evidence" value="ECO:0007669"/>
    <property type="project" value="TreeGrafter"/>
</dbReference>
<keyword evidence="6" id="KW-0560">Oxidoreductase</keyword>
<comment type="cofactor">
    <cofactor evidence="1">
        <name>L-ascorbate</name>
        <dbReference type="ChEBI" id="CHEBI:38290"/>
    </cofactor>
</comment>
<dbReference type="GO" id="GO:0005506">
    <property type="term" value="F:iron ion binding"/>
    <property type="evidence" value="ECO:0007669"/>
    <property type="project" value="InterPro"/>
</dbReference>
<protein>
    <recommendedName>
        <fullName evidence="8">uS12 prolyl 3-hydroxylase</fullName>
    </recommendedName>
</protein>